<proteinExistence type="predicted"/>
<gene>
    <name evidence="1" type="ORF">AT728_04090</name>
</gene>
<dbReference type="EMBL" id="LOCL01000026">
    <property type="protein sequence ID" value="KUF19562.1"/>
    <property type="molecule type" value="Genomic_DNA"/>
</dbReference>
<evidence type="ECO:0000313" key="1">
    <source>
        <dbReference type="EMBL" id="KUF19562.1"/>
    </source>
</evidence>
<comment type="caution">
    <text evidence="1">The sequence shown here is derived from an EMBL/GenBank/DDBJ whole genome shotgun (WGS) entry which is preliminary data.</text>
</comment>
<keyword evidence="2" id="KW-1185">Reference proteome</keyword>
<dbReference type="AlphaFoldDB" id="A0A0W7X9W5"/>
<evidence type="ECO:0000313" key="2">
    <source>
        <dbReference type="Proteomes" id="UP000054804"/>
    </source>
</evidence>
<reference evidence="1 2" key="1">
    <citation type="submission" date="2015-12" db="EMBL/GenBank/DDBJ databases">
        <title>Draft genome sequence of Streptomyces silvensis ATCC 53525, a producer of novel hormone antagonists.</title>
        <authorList>
            <person name="Johnston C.W."/>
            <person name="Li Y."/>
            <person name="Magarvey N.A."/>
        </authorList>
    </citation>
    <scope>NUCLEOTIDE SEQUENCE [LARGE SCALE GENOMIC DNA]</scope>
    <source>
        <strain evidence="1 2">ATCC 53525</strain>
    </source>
</reference>
<protein>
    <submittedName>
        <fullName evidence="1">Uncharacterized protein</fullName>
    </submittedName>
</protein>
<dbReference type="Proteomes" id="UP000054804">
    <property type="component" value="Unassembled WGS sequence"/>
</dbReference>
<accession>A0A0W7X9W5</accession>
<name>A0A0W7X9W5_9ACTN</name>
<sequence>MHLHCDALGATGEDDTADELSQDGVLLAHKQHRPFLDGADDKRFEVGAVRCGLDGRDPFECCLRGGLPLSNAVPGCFVLTGLELVRVHGPLSAEVHQGGIVLVHVRL</sequence>
<organism evidence="1 2">
    <name type="scientific">Streptomyces silvensis</name>
    <dbReference type="NCBI Taxonomy" id="1765722"/>
    <lineage>
        <taxon>Bacteria</taxon>
        <taxon>Bacillati</taxon>
        <taxon>Actinomycetota</taxon>
        <taxon>Actinomycetes</taxon>
        <taxon>Kitasatosporales</taxon>
        <taxon>Streptomycetaceae</taxon>
        <taxon>Streptomyces</taxon>
    </lineage>
</organism>